<accession>A0ABX8YZN9</accession>
<sequence>MNIDLTHTFESCLCKQSLIKKIFDSYITPEEKYQKIIELGKTLPPYPSLDKTPEYLVKGCQSTMYLRSYLKDAKMYFEAYSEALISSGLAALLLSVYQGEFPEVILKCPPLFLEEIGLYAALSPSRSNGLSSLFLRMKQESLKALTKNAN</sequence>
<evidence type="ECO:0000256" key="1">
    <source>
        <dbReference type="ARBA" id="ARBA00010282"/>
    </source>
</evidence>
<evidence type="ECO:0000259" key="2">
    <source>
        <dbReference type="Pfam" id="PF02657"/>
    </source>
</evidence>
<evidence type="ECO:0000313" key="3">
    <source>
        <dbReference type="EMBL" id="QZA58573.1"/>
    </source>
</evidence>
<dbReference type="PANTHER" id="PTHR43597:SF5">
    <property type="entry name" value="SUFE-LIKE PROTEIN 2, CHLOROPLASTIC"/>
    <property type="match status" value="1"/>
</dbReference>
<keyword evidence="4" id="KW-1185">Reference proteome</keyword>
<proteinExistence type="inferred from homology"/>
<organism evidence="3 4">
    <name type="scientific">Candidatus Rhabdochlamydia porcellionis</name>
    <dbReference type="NCBI Taxonomy" id="225148"/>
    <lineage>
        <taxon>Bacteria</taxon>
        <taxon>Pseudomonadati</taxon>
        <taxon>Chlamydiota</taxon>
        <taxon>Chlamydiia</taxon>
        <taxon>Parachlamydiales</taxon>
        <taxon>Candidatus Rhabdochlamydiaceae</taxon>
        <taxon>Candidatus Rhabdochlamydia</taxon>
    </lineage>
</organism>
<name>A0ABX8YZN9_9BACT</name>
<dbReference type="RefSeq" id="WP_194844921.1">
    <property type="nucleotide sequence ID" value="NZ_CP075585.1"/>
</dbReference>
<protein>
    <submittedName>
        <fullName evidence="3">Sulfur acceptor protein CsdE</fullName>
    </submittedName>
</protein>
<feature type="domain" description="Fe-S metabolism associated" evidence="2">
    <location>
        <begin position="23"/>
        <end position="139"/>
    </location>
</feature>
<evidence type="ECO:0000313" key="4">
    <source>
        <dbReference type="Proteomes" id="UP000822862"/>
    </source>
</evidence>
<dbReference type="EMBL" id="CP075585">
    <property type="protein sequence ID" value="QZA58573.1"/>
    <property type="molecule type" value="Genomic_DNA"/>
</dbReference>
<gene>
    <name evidence="3" type="ORF">RHAB15C_0000449</name>
</gene>
<dbReference type="Gene3D" id="3.90.1010.10">
    <property type="match status" value="1"/>
</dbReference>
<comment type="similarity">
    <text evidence="1">Belongs to the SufE family.</text>
</comment>
<dbReference type="InterPro" id="IPR003808">
    <property type="entry name" value="Fe-S_metab-assoc_dom"/>
</dbReference>
<dbReference type="Proteomes" id="UP000822862">
    <property type="component" value="Chromosome"/>
</dbReference>
<dbReference type="PANTHER" id="PTHR43597">
    <property type="entry name" value="SULFUR ACCEPTOR PROTEIN CSDE"/>
    <property type="match status" value="1"/>
</dbReference>
<reference evidence="3 4" key="1">
    <citation type="submission" date="2021-05" db="EMBL/GenBank/DDBJ databases">
        <title>Ecology and evolution of chlamydial symbionts of arthropods.</title>
        <authorList>
            <person name="Halter T."/>
            <person name="Sixt B.S."/>
            <person name="Toenshoff E.R."/>
            <person name="Koestlbacher S."/>
            <person name="Schulz F."/>
            <person name="Kostanjsek R."/>
            <person name="Collingro A."/>
            <person name="Hendrickx F."/>
            <person name="Horn M."/>
        </authorList>
    </citation>
    <scope>NUCLEOTIDE SEQUENCE [LARGE SCALE GENOMIC DNA]</scope>
    <source>
        <strain evidence="3 4">15C</strain>
    </source>
</reference>
<dbReference type="SUPFAM" id="SSF82649">
    <property type="entry name" value="SufE/NifU"/>
    <property type="match status" value="1"/>
</dbReference>
<dbReference type="Pfam" id="PF02657">
    <property type="entry name" value="SufE"/>
    <property type="match status" value="1"/>
</dbReference>